<protein>
    <submittedName>
        <fullName evidence="1">Uncharacterized protein</fullName>
    </submittedName>
</protein>
<reference evidence="1" key="1">
    <citation type="submission" date="2020-06" db="EMBL/GenBank/DDBJ databases">
        <title>WGS assembly of Ceratodon purpureus strain R40.</title>
        <authorList>
            <person name="Carey S.B."/>
            <person name="Jenkins J."/>
            <person name="Shu S."/>
            <person name="Lovell J.T."/>
            <person name="Sreedasyam A."/>
            <person name="Maumus F."/>
            <person name="Tiley G.P."/>
            <person name="Fernandez-Pozo N."/>
            <person name="Barry K."/>
            <person name="Chen C."/>
            <person name="Wang M."/>
            <person name="Lipzen A."/>
            <person name="Daum C."/>
            <person name="Saski C.A."/>
            <person name="Payton A.C."/>
            <person name="Mcbreen J.C."/>
            <person name="Conrad R.E."/>
            <person name="Kollar L.M."/>
            <person name="Olsson S."/>
            <person name="Huttunen S."/>
            <person name="Landis J.B."/>
            <person name="Wickett N.J."/>
            <person name="Johnson M.G."/>
            <person name="Rensing S.A."/>
            <person name="Grimwood J."/>
            <person name="Schmutz J."/>
            <person name="Mcdaniel S.F."/>
        </authorList>
    </citation>
    <scope>NUCLEOTIDE SEQUENCE</scope>
    <source>
        <strain evidence="1">R40</strain>
    </source>
</reference>
<evidence type="ECO:0000313" key="1">
    <source>
        <dbReference type="EMBL" id="KAG0561110.1"/>
    </source>
</evidence>
<organism evidence="1 2">
    <name type="scientific">Ceratodon purpureus</name>
    <name type="common">Fire moss</name>
    <name type="synonym">Dicranum purpureum</name>
    <dbReference type="NCBI Taxonomy" id="3225"/>
    <lineage>
        <taxon>Eukaryota</taxon>
        <taxon>Viridiplantae</taxon>
        <taxon>Streptophyta</taxon>
        <taxon>Embryophyta</taxon>
        <taxon>Bryophyta</taxon>
        <taxon>Bryophytina</taxon>
        <taxon>Bryopsida</taxon>
        <taxon>Dicranidae</taxon>
        <taxon>Pseudoditrichales</taxon>
        <taxon>Ditrichaceae</taxon>
        <taxon>Ceratodon</taxon>
    </lineage>
</organism>
<accession>A0A8T0GQ14</accession>
<dbReference type="EMBL" id="CM026430">
    <property type="protein sequence ID" value="KAG0561110.1"/>
    <property type="molecule type" value="Genomic_DNA"/>
</dbReference>
<proteinExistence type="predicted"/>
<gene>
    <name evidence="1" type="ORF">KC19_9G038000</name>
</gene>
<sequence>MLQEGFALGKKISFLAVDDVSEDLQVIKHCKRCLWMLLSTKEVW</sequence>
<name>A0A8T0GQ14_CERPU</name>
<dbReference type="Proteomes" id="UP000822688">
    <property type="component" value="Chromosome 9"/>
</dbReference>
<evidence type="ECO:0000313" key="2">
    <source>
        <dbReference type="Proteomes" id="UP000822688"/>
    </source>
</evidence>
<comment type="caution">
    <text evidence="1">The sequence shown here is derived from an EMBL/GenBank/DDBJ whole genome shotgun (WGS) entry which is preliminary data.</text>
</comment>
<keyword evidence="2" id="KW-1185">Reference proteome</keyword>
<dbReference type="AlphaFoldDB" id="A0A8T0GQ14"/>